<organism evidence="2 3">
    <name type="scientific">Saccharata proteae CBS 121410</name>
    <dbReference type="NCBI Taxonomy" id="1314787"/>
    <lineage>
        <taxon>Eukaryota</taxon>
        <taxon>Fungi</taxon>
        <taxon>Dikarya</taxon>
        <taxon>Ascomycota</taxon>
        <taxon>Pezizomycotina</taxon>
        <taxon>Dothideomycetes</taxon>
        <taxon>Dothideomycetes incertae sedis</taxon>
        <taxon>Botryosphaeriales</taxon>
        <taxon>Saccharataceae</taxon>
        <taxon>Saccharata</taxon>
    </lineage>
</organism>
<gene>
    <name evidence="2" type="ORF">K490DRAFT_53919</name>
</gene>
<comment type="caution">
    <text evidence="2">The sequence shown here is derived from an EMBL/GenBank/DDBJ whole genome shotgun (WGS) entry which is preliminary data.</text>
</comment>
<dbReference type="EMBL" id="ML978712">
    <property type="protein sequence ID" value="KAF2090998.1"/>
    <property type="molecule type" value="Genomic_DNA"/>
</dbReference>
<keyword evidence="3" id="KW-1185">Reference proteome</keyword>
<dbReference type="InterPro" id="IPR011059">
    <property type="entry name" value="Metal-dep_hydrolase_composite"/>
</dbReference>
<evidence type="ECO:0000256" key="1">
    <source>
        <dbReference type="ARBA" id="ARBA00022801"/>
    </source>
</evidence>
<keyword evidence="1" id="KW-0378">Hydrolase</keyword>
<dbReference type="InterPro" id="IPR050287">
    <property type="entry name" value="MTA/SAH_deaminase"/>
</dbReference>
<sequence>MSSSTGPKTLLLHSGTALLHSGNSDHVIPTKTDILIRDNLIAEIGTNISHEDVDEIIDCSDMIVSPGFVDCHQHVWQTQLKGRHADHTLMYVRRKNDNWLDLDVLDSEGRNVLSIGRICGKYRRT</sequence>
<proteinExistence type="predicted"/>
<evidence type="ECO:0000313" key="2">
    <source>
        <dbReference type="EMBL" id="KAF2090998.1"/>
    </source>
</evidence>
<name>A0A9P4I0U3_9PEZI</name>
<dbReference type="OrthoDB" id="194468at2759"/>
<dbReference type="Gene3D" id="3.20.20.140">
    <property type="entry name" value="Metal-dependent hydrolases"/>
    <property type="match status" value="1"/>
</dbReference>
<accession>A0A9P4I0U3</accession>
<dbReference type="Proteomes" id="UP000799776">
    <property type="component" value="Unassembled WGS sequence"/>
</dbReference>
<dbReference type="PANTHER" id="PTHR43794">
    <property type="entry name" value="AMINOHYDROLASE SSNA-RELATED"/>
    <property type="match status" value="1"/>
</dbReference>
<dbReference type="GO" id="GO:0016810">
    <property type="term" value="F:hydrolase activity, acting on carbon-nitrogen (but not peptide) bonds"/>
    <property type="evidence" value="ECO:0007669"/>
    <property type="project" value="InterPro"/>
</dbReference>
<evidence type="ECO:0000313" key="3">
    <source>
        <dbReference type="Proteomes" id="UP000799776"/>
    </source>
</evidence>
<dbReference type="PANTHER" id="PTHR43794:SF11">
    <property type="entry name" value="AMIDOHYDROLASE-RELATED DOMAIN-CONTAINING PROTEIN"/>
    <property type="match status" value="1"/>
</dbReference>
<evidence type="ECO:0008006" key="4">
    <source>
        <dbReference type="Google" id="ProtNLM"/>
    </source>
</evidence>
<dbReference type="AlphaFoldDB" id="A0A9P4I0U3"/>
<dbReference type="SUPFAM" id="SSF51338">
    <property type="entry name" value="Composite domain of metallo-dependent hydrolases"/>
    <property type="match status" value="1"/>
</dbReference>
<protein>
    <recommendedName>
        <fullName evidence="4">Amidohydrolase-related domain-containing protein</fullName>
    </recommendedName>
</protein>
<reference evidence="2" key="1">
    <citation type="journal article" date="2020" name="Stud. Mycol.">
        <title>101 Dothideomycetes genomes: a test case for predicting lifestyles and emergence of pathogens.</title>
        <authorList>
            <person name="Haridas S."/>
            <person name="Albert R."/>
            <person name="Binder M."/>
            <person name="Bloem J."/>
            <person name="Labutti K."/>
            <person name="Salamov A."/>
            <person name="Andreopoulos B."/>
            <person name="Baker S."/>
            <person name="Barry K."/>
            <person name="Bills G."/>
            <person name="Bluhm B."/>
            <person name="Cannon C."/>
            <person name="Castanera R."/>
            <person name="Culley D."/>
            <person name="Daum C."/>
            <person name="Ezra D."/>
            <person name="Gonzalez J."/>
            <person name="Henrissat B."/>
            <person name="Kuo A."/>
            <person name="Liang C."/>
            <person name="Lipzen A."/>
            <person name="Lutzoni F."/>
            <person name="Magnuson J."/>
            <person name="Mondo S."/>
            <person name="Nolan M."/>
            <person name="Ohm R."/>
            <person name="Pangilinan J."/>
            <person name="Park H.-J."/>
            <person name="Ramirez L."/>
            <person name="Alfaro M."/>
            <person name="Sun H."/>
            <person name="Tritt A."/>
            <person name="Yoshinaga Y."/>
            <person name="Zwiers L.-H."/>
            <person name="Turgeon B."/>
            <person name="Goodwin S."/>
            <person name="Spatafora J."/>
            <person name="Crous P."/>
            <person name="Grigoriev I."/>
        </authorList>
    </citation>
    <scope>NUCLEOTIDE SEQUENCE</scope>
    <source>
        <strain evidence="2">CBS 121410</strain>
    </source>
</reference>